<reference evidence="6 7" key="1">
    <citation type="submission" date="2017-07" db="EMBL/GenBank/DDBJ databases">
        <title>Niveispirillum cyanobacteriorum sp. nov., isolated from cyanobacterial aggregates in a eutrophic lake.</title>
        <authorList>
            <person name="Cai H."/>
        </authorList>
    </citation>
    <scope>NUCLEOTIDE SEQUENCE [LARGE SCALE GENOMIC DNA]</scope>
    <source>
        <strain evidence="7">TH1-14</strain>
    </source>
</reference>
<dbReference type="SUPFAM" id="SSF48256">
    <property type="entry name" value="Citrate synthase"/>
    <property type="match status" value="1"/>
</dbReference>
<dbReference type="PRINTS" id="PR00143">
    <property type="entry name" value="CITRTSNTHASE"/>
</dbReference>
<dbReference type="InterPro" id="IPR000551">
    <property type="entry name" value="MerR-type_HTH_dom"/>
</dbReference>
<dbReference type="Proteomes" id="UP000216998">
    <property type="component" value="Unassembled WGS sequence"/>
</dbReference>
<evidence type="ECO:0000313" key="7">
    <source>
        <dbReference type="Proteomes" id="UP000216998"/>
    </source>
</evidence>
<dbReference type="PROSITE" id="PS50937">
    <property type="entry name" value="HTH_MERR_2"/>
    <property type="match status" value="1"/>
</dbReference>
<keyword evidence="4" id="KW-0808">Transferase</keyword>
<accession>A0A255Z464</accession>
<dbReference type="InterPro" id="IPR041657">
    <property type="entry name" value="HTH_17"/>
</dbReference>
<evidence type="ECO:0000313" key="6">
    <source>
        <dbReference type="EMBL" id="OYQ36246.1"/>
    </source>
</evidence>
<comment type="caution">
    <text evidence="6">The sequence shown here is derived from an EMBL/GenBank/DDBJ whole genome shotgun (WGS) entry which is preliminary data.</text>
</comment>
<dbReference type="GO" id="GO:0006355">
    <property type="term" value="P:regulation of DNA-templated transcription"/>
    <property type="evidence" value="ECO:0007669"/>
    <property type="project" value="InterPro"/>
</dbReference>
<dbReference type="Gene3D" id="1.10.580.10">
    <property type="entry name" value="Citrate Synthase, domain 1"/>
    <property type="match status" value="2"/>
</dbReference>
<name>A0A255Z464_9PROT</name>
<keyword evidence="7" id="KW-1185">Reference proteome</keyword>
<dbReference type="PANTHER" id="PTHR11739:SF4">
    <property type="entry name" value="CITRATE SYNTHASE, PEROXISOMAL"/>
    <property type="match status" value="1"/>
</dbReference>
<dbReference type="Gene3D" id="1.10.230.10">
    <property type="entry name" value="Cytochrome P450-Terp, domain 2"/>
    <property type="match status" value="1"/>
</dbReference>
<evidence type="ECO:0000259" key="5">
    <source>
        <dbReference type="PROSITE" id="PS50937"/>
    </source>
</evidence>
<gene>
    <name evidence="6" type="ORF">CHU95_05510</name>
</gene>
<dbReference type="OrthoDB" id="9786046at2"/>
<dbReference type="InterPro" id="IPR016142">
    <property type="entry name" value="Citrate_synth-like_lrg_a-sub"/>
</dbReference>
<dbReference type="EC" id="2.3.3.16" evidence="3"/>
<dbReference type="PANTHER" id="PTHR11739">
    <property type="entry name" value="CITRATE SYNTHASE"/>
    <property type="match status" value="1"/>
</dbReference>
<feature type="domain" description="HTH merR-type" evidence="5">
    <location>
        <begin position="6"/>
        <end position="53"/>
    </location>
</feature>
<dbReference type="GO" id="GO:0005829">
    <property type="term" value="C:cytosol"/>
    <property type="evidence" value="ECO:0007669"/>
    <property type="project" value="TreeGrafter"/>
</dbReference>
<organism evidence="6 7">
    <name type="scientific">Niveispirillum lacus</name>
    <dbReference type="NCBI Taxonomy" id="1981099"/>
    <lineage>
        <taxon>Bacteria</taxon>
        <taxon>Pseudomonadati</taxon>
        <taxon>Pseudomonadota</taxon>
        <taxon>Alphaproteobacteria</taxon>
        <taxon>Rhodospirillales</taxon>
        <taxon>Azospirillaceae</taxon>
        <taxon>Niveispirillum</taxon>
    </lineage>
</organism>
<dbReference type="InterPro" id="IPR036969">
    <property type="entry name" value="Citrate_synthase_sf"/>
</dbReference>
<dbReference type="AlphaFoldDB" id="A0A255Z464"/>
<dbReference type="GO" id="GO:0006099">
    <property type="term" value="P:tricarboxylic acid cycle"/>
    <property type="evidence" value="ECO:0007669"/>
    <property type="project" value="UniProtKB-UniPathway"/>
</dbReference>
<comment type="pathway">
    <text evidence="1">Carbohydrate metabolism; tricarboxylic acid cycle; isocitrate from oxaloacetate: step 1/2.</text>
</comment>
<dbReference type="GO" id="GO:0036440">
    <property type="term" value="F:citrate synthase activity"/>
    <property type="evidence" value="ECO:0007669"/>
    <property type="project" value="UniProtKB-EC"/>
</dbReference>
<dbReference type="EMBL" id="NOXU01000023">
    <property type="protein sequence ID" value="OYQ36246.1"/>
    <property type="molecule type" value="Genomic_DNA"/>
</dbReference>
<dbReference type="Pfam" id="PF12728">
    <property type="entry name" value="HTH_17"/>
    <property type="match status" value="1"/>
</dbReference>
<dbReference type="Pfam" id="PF00285">
    <property type="entry name" value="Citrate_synt"/>
    <property type="match status" value="1"/>
</dbReference>
<dbReference type="GO" id="GO:0005975">
    <property type="term" value="P:carbohydrate metabolic process"/>
    <property type="evidence" value="ECO:0007669"/>
    <property type="project" value="TreeGrafter"/>
</dbReference>
<dbReference type="CDD" id="cd06102">
    <property type="entry name" value="citrate_synt_like_2"/>
    <property type="match status" value="1"/>
</dbReference>
<evidence type="ECO:0000256" key="1">
    <source>
        <dbReference type="ARBA" id="ARBA00004751"/>
    </source>
</evidence>
<dbReference type="RefSeq" id="WP_094454539.1">
    <property type="nucleotide sequence ID" value="NZ_NOXU01000023.1"/>
</dbReference>
<proteinExistence type="inferred from homology"/>
<protein>
    <recommendedName>
        <fullName evidence="3">citrate synthase (unknown stereospecificity)</fullName>
        <ecNumber evidence="3">2.3.3.16</ecNumber>
    </recommendedName>
</protein>
<evidence type="ECO:0000256" key="4">
    <source>
        <dbReference type="ARBA" id="ARBA00022679"/>
    </source>
</evidence>
<dbReference type="InterPro" id="IPR009061">
    <property type="entry name" value="DNA-bd_dom_put_sf"/>
</dbReference>
<dbReference type="GO" id="GO:0003677">
    <property type="term" value="F:DNA binding"/>
    <property type="evidence" value="ECO:0007669"/>
    <property type="project" value="InterPro"/>
</dbReference>
<dbReference type="Gene3D" id="1.10.1660.10">
    <property type="match status" value="1"/>
</dbReference>
<evidence type="ECO:0000256" key="2">
    <source>
        <dbReference type="ARBA" id="ARBA00010566"/>
    </source>
</evidence>
<dbReference type="UniPathway" id="UPA00223">
    <property type="reaction ID" value="UER00717"/>
</dbReference>
<dbReference type="InterPro" id="IPR016143">
    <property type="entry name" value="Citrate_synth-like_sm_a-sub"/>
</dbReference>
<sequence>MSTPLTLSAKEAAAELGVSLATLYAYVSRGLIRSEATAGGRTRLYRAEDVRALVARRDRPDAAAAGDKALDWGAPVLESAVTLITGGALYYRGRDATDLAAGATLEAVAGLLWDVTEDPFADAPPPLPRLDGVSPDLDPLDRLLALLPLAAAADARAVNRTPAGLARTGARIARLMAAVLAGVEPSSLPLHQVLCRAWGVTGPGVELIRATLVLSADHELNASAFTVRCVASTGANPYAALSAGIGALRGPRHGGATARVAAVLPGLLDAPDPVAALSALLARGDELPGFGHRLYPDGDVRAAWLMKRMGMLWGTEPRFRRAMALARAAVDLAGTAASLDYALVLLADRLSLPPHAPIALFTLGRSAGWMAHYLEQARSSVLIRPRARYTGLRP</sequence>
<dbReference type="SUPFAM" id="SSF46955">
    <property type="entry name" value="Putative DNA-binding domain"/>
    <property type="match status" value="1"/>
</dbReference>
<dbReference type="InterPro" id="IPR002020">
    <property type="entry name" value="Citrate_synthase"/>
</dbReference>
<comment type="similarity">
    <text evidence="2">Belongs to the citrate synthase family.</text>
</comment>
<evidence type="ECO:0000256" key="3">
    <source>
        <dbReference type="ARBA" id="ARBA00012972"/>
    </source>
</evidence>